<evidence type="ECO:0000256" key="1">
    <source>
        <dbReference type="ARBA" id="ARBA00004123"/>
    </source>
</evidence>
<feature type="compositionally biased region" description="Acidic residues" evidence="6">
    <location>
        <begin position="309"/>
        <end position="318"/>
    </location>
</feature>
<protein>
    <recommendedName>
        <fullName evidence="9">Transcriptional regulatory protein DEP1</fullName>
    </recommendedName>
</protein>
<keyword evidence="3" id="KW-0805">Transcription regulation</keyword>
<feature type="compositionally biased region" description="Low complexity" evidence="6">
    <location>
        <begin position="59"/>
        <end position="75"/>
    </location>
</feature>
<comment type="caution">
    <text evidence="7">The sequence shown here is derived from an EMBL/GenBank/DDBJ whole genome shotgun (WGS) entry which is preliminary data.</text>
</comment>
<accession>A0ABR1HYU6</accession>
<feature type="compositionally biased region" description="Basic and acidic residues" evidence="6">
    <location>
        <begin position="168"/>
        <end position="180"/>
    </location>
</feature>
<feature type="compositionally biased region" description="Basic and acidic residues" evidence="6">
    <location>
        <begin position="206"/>
        <end position="217"/>
    </location>
</feature>
<evidence type="ECO:0000256" key="2">
    <source>
        <dbReference type="ARBA" id="ARBA00022491"/>
    </source>
</evidence>
<dbReference type="InterPro" id="IPR013907">
    <property type="entry name" value="Sds3"/>
</dbReference>
<feature type="region of interest" description="Disordered" evidence="6">
    <location>
        <begin position="533"/>
        <end position="556"/>
    </location>
</feature>
<dbReference type="EMBL" id="JAZAVK010000070">
    <property type="protein sequence ID" value="KAK7426149.1"/>
    <property type="molecule type" value="Genomic_DNA"/>
</dbReference>
<keyword evidence="8" id="KW-1185">Reference proteome</keyword>
<dbReference type="Pfam" id="PF08598">
    <property type="entry name" value="Sds3"/>
    <property type="match status" value="1"/>
</dbReference>
<reference evidence="7 8" key="1">
    <citation type="journal article" date="2025" name="Microbiol. Resour. Announc.">
        <title>Draft genome sequences for Neonectria magnoliae and Neonectria punicea, canker pathogens of Liriodendron tulipifera and Acer saccharum in West Virginia.</title>
        <authorList>
            <person name="Petronek H.M."/>
            <person name="Kasson M.T."/>
            <person name="Metheny A.M."/>
            <person name="Stauder C.M."/>
            <person name="Lovett B."/>
            <person name="Lynch S.C."/>
            <person name="Garnas J.R."/>
            <person name="Kasson L.R."/>
            <person name="Stajich J.E."/>
        </authorList>
    </citation>
    <scope>NUCLEOTIDE SEQUENCE [LARGE SCALE GENOMIC DNA]</scope>
    <source>
        <strain evidence="7 8">NRRL 64651</strain>
    </source>
</reference>
<evidence type="ECO:0000256" key="4">
    <source>
        <dbReference type="ARBA" id="ARBA00023163"/>
    </source>
</evidence>
<evidence type="ECO:0000256" key="3">
    <source>
        <dbReference type="ARBA" id="ARBA00023015"/>
    </source>
</evidence>
<evidence type="ECO:0000313" key="7">
    <source>
        <dbReference type="EMBL" id="KAK7426149.1"/>
    </source>
</evidence>
<feature type="compositionally biased region" description="Low complexity" evidence="6">
    <location>
        <begin position="1"/>
        <end position="13"/>
    </location>
</feature>
<feature type="region of interest" description="Disordered" evidence="6">
    <location>
        <begin position="1"/>
        <end position="332"/>
    </location>
</feature>
<dbReference type="Proteomes" id="UP001498421">
    <property type="component" value="Unassembled WGS sequence"/>
</dbReference>
<keyword evidence="5" id="KW-0539">Nucleus</keyword>
<evidence type="ECO:0008006" key="9">
    <source>
        <dbReference type="Google" id="ProtNLM"/>
    </source>
</evidence>
<comment type="subcellular location">
    <subcellularLocation>
        <location evidence="1">Nucleus</location>
    </subcellularLocation>
</comment>
<feature type="compositionally biased region" description="Basic and acidic residues" evidence="6">
    <location>
        <begin position="187"/>
        <end position="199"/>
    </location>
</feature>
<feature type="compositionally biased region" description="Basic and acidic residues" evidence="6">
    <location>
        <begin position="90"/>
        <end position="107"/>
    </location>
</feature>
<sequence>MAATASTAPALSPRRVGGLDHADSNISSPLSEVDDKDDNDEDIQHMHLDIDDDDISKPSVGSKKAASDSDSVLSDAHSDINSDANDTEAETERLFDTPKHQRQRDVVVDQFNEGQVFETSPSKLRRAANLHEDAEHGDEDSLSGDDASIGTPRAADNSPTKPATIKETSVDDEHKHDSQERKRKRSPAADHSEPEEPLRKRTSSGPEHDSNGPKQAEDIVMQEDEPTPVNESSGTHTPTEDVESSPRKKITAHEDDVTERTTRATKKSTRSGSKRKAALAADVGHETDVGSHDGAHDGGTDAEHHGEDAGADADEEVDPATTHDEESKQTFLSPSGLTPYLLCAVERKHAAYRDWTHIEDMFGVFRDRLYKDRLQRLEEEEQSLLADVPSHPEYLNMKQCLDDRLEQKLRSINKELEYRTKAHERRSVALRAQIWGQYFQAVREKREKTMEALNQEWYDVQTARRSAHSLQDCGLLFPKDPAQRIRNAVAYNTEVSTLAGIAKYEGFPAGPEMKGASASELEDDLAAIERARHERHKPLSQPREEYHPSSFDRIGPAGEQFLRETPWANPNHLAHKMYPNLNTTGEGRTEGASGRGTQQGSVPAADPKSTFTGSNPKQQASPAPPSRLSESPELTRPVLNPAHHQMKRVGGITTINRGSKTAAA</sequence>
<dbReference type="PANTHER" id="PTHR21964">
    <property type="entry name" value="BREAST CANCER METASTASIS-SUPPRESSOR 1"/>
    <property type="match status" value="1"/>
</dbReference>
<feature type="compositionally biased region" description="Acidic residues" evidence="6">
    <location>
        <begin position="32"/>
        <end position="41"/>
    </location>
</feature>
<proteinExistence type="predicted"/>
<feature type="compositionally biased region" description="Basic residues" evidence="6">
    <location>
        <begin position="263"/>
        <end position="277"/>
    </location>
</feature>
<keyword evidence="2" id="KW-0678">Repressor</keyword>
<evidence type="ECO:0000256" key="5">
    <source>
        <dbReference type="ARBA" id="ARBA00023242"/>
    </source>
</evidence>
<organism evidence="7 8">
    <name type="scientific">Neonectria magnoliae</name>
    <dbReference type="NCBI Taxonomy" id="2732573"/>
    <lineage>
        <taxon>Eukaryota</taxon>
        <taxon>Fungi</taxon>
        <taxon>Dikarya</taxon>
        <taxon>Ascomycota</taxon>
        <taxon>Pezizomycotina</taxon>
        <taxon>Sordariomycetes</taxon>
        <taxon>Hypocreomycetidae</taxon>
        <taxon>Hypocreales</taxon>
        <taxon>Nectriaceae</taxon>
        <taxon>Neonectria</taxon>
    </lineage>
</organism>
<feature type="compositionally biased region" description="Basic and acidic residues" evidence="6">
    <location>
        <begin position="251"/>
        <end position="262"/>
    </location>
</feature>
<feature type="compositionally biased region" description="Basic and acidic residues" evidence="6">
    <location>
        <begin position="283"/>
        <end position="308"/>
    </location>
</feature>
<name>A0ABR1HYU6_9HYPO</name>
<evidence type="ECO:0000313" key="8">
    <source>
        <dbReference type="Proteomes" id="UP001498421"/>
    </source>
</evidence>
<dbReference type="SMART" id="SM01401">
    <property type="entry name" value="Sds3"/>
    <property type="match status" value="1"/>
</dbReference>
<keyword evidence="4" id="KW-0804">Transcription</keyword>
<gene>
    <name evidence="7" type="ORF">QQZ08_007315</name>
</gene>
<feature type="compositionally biased region" description="Polar residues" evidence="6">
    <location>
        <begin position="653"/>
        <end position="664"/>
    </location>
</feature>
<feature type="compositionally biased region" description="Polar residues" evidence="6">
    <location>
        <begin position="609"/>
        <end position="621"/>
    </location>
</feature>
<evidence type="ECO:0000256" key="6">
    <source>
        <dbReference type="SAM" id="MobiDB-lite"/>
    </source>
</evidence>
<feature type="region of interest" description="Disordered" evidence="6">
    <location>
        <begin position="573"/>
        <end position="664"/>
    </location>
</feature>